<feature type="compositionally biased region" description="Polar residues" evidence="1">
    <location>
        <begin position="466"/>
        <end position="479"/>
    </location>
</feature>
<proteinExistence type="predicted"/>
<gene>
    <name evidence="3" type="ORF">PVLDE_0301750</name>
</gene>
<reference evidence="3 4" key="1">
    <citation type="submission" date="2020-08" db="EMBL/GenBank/DDBJ databases">
        <authorList>
            <person name="Ramaprasad A."/>
        </authorList>
    </citation>
    <scope>NUCLEOTIDE SEQUENCE [LARGE SCALE GENOMIC DNA]</scope>
</reference>
<feature type="compositionally biased region" description="Polar residues" evidence="1">
    <location>
        <begin position="270"/>
        <end position="279"/>
    </location>
</feature>
<keyword evidence="2" id="KW-0812">Transmembrane</keyword>
<feature type="region of interest" description="Disordered" evidence="1">
    <location>
        <begin position="687"/>
        <end position="759"/>
    </location>
</feature>
<evidence type="ECO:0000256" key="2">
    <source>
        <dbReference type="SAM" id="Phobius"/>
    </source>
</evidence>
<feature type="compositionally biased region" description="Polar residues" evidence="1">
    <location>
        <begin position="525"/>
        <end position="534"/>
    </location>
</feature>
<organism evidence="3 4">
    <name type="scientific">Plasmodium vinckei lentum</name>
    <dbReference type="NCBI Taxonomy" id="138297"/>
    <lineage>
        <taxon>Eukaryota</taxon>
        <taxon>Sar</taxon>
        <taxon>Alveolata</taxon>
        <taxon>Apicomplexa</taxon>
        <taxon>Aconoidasida</taxon>
        <taxon>Haemosporida</taxon>
        <taxon>Plasmodiidae</taxon>
        <taxon>Plasmodium</taxon>
        <taxon>Plasmodium (Vinckeia)</taxon>
    </lineage>
</organism>
<keyword evidence="2" id="KW-1133">Transmembrane helix</keyword>
<feature type="compositionally biased region" description="Polar residues" evidence="1">
    <location>
        <begin position="389"/>
        <end position="400"/>
    </location>
</feature>
<keyword evidence="2" id="KW-0472">Membrane</keyword>
<feature type="compositionally biased region" description="Low complexity" evidence="1">
    <location>
        <begin position="606"/>
        <end position="619"/>
    </location>
</feature>
<feature type="compositionally biased region" description="Basic and acidic residues" evidence="1">
    <location>
        <begin position="585"/>
        <end position="605"/>
    </location>
</feature>
<feature type="compositionally biased region" description="Low complexity" evidence="1">
    <location>
        <begin position="480"/>
        <end position="506"/>
    </location>
</feature>
<feature type="compositionally biased region" description="Pro residues" evidence="1">
    <location>
        <begin position="537"/>
        <end position="552"/>
    </location>
</feature>
<feature type="compositionally biased region" description="Pro residues" evidence="1">
    <location>
        <begin position="717"/>
        <end position="732"/>
    </location>
</feature>
<feature type="compositionally biased region" description="Polar residues" evidence="1">
    <location>
        <begin position="687"/>
        <end position="700"/>
    </location>
</feature>
<feature type="compositionally biased region" description="Polar residues" evidence="1">
    <location>
        <begin position="320"/>
        <end position="336"/>
    </location>
</feature>
<feature type="compositionally biased region" description="Low complexity" evidence="1">
    <location>
        <begin position="738"/>
        <end position="755"/>
    </location>
</feature>
<sequence length="923" mass="100995">MDDKACDLLNEVDEYFNNRGVNERKFNKSTKYHSYCPYENNSKENKCTNDYERFNALGSYLFTKISEIGITYKQKKGVSHHIELFMIWLGSKLFKMDNDYKATLEESYKKHLVNIMGKVNYWEIISKNIYKDATIRKMDELYSLLNNICKLITEYNKNTQKPDNRRLGNHSTQCINSYRSFYRSASGCKPYLRLLDNLKMIYENFRFYKMDLDSSLKGHNKELLLKRIKHLTMFKDENQLFVSVNENLSFDDKECKEAKSKDEQVGKSIASKNLPNNPKGTGPIKKPDTGPQKKSHPNTPQRKPTLPAPAKPPVQPPPASSLQTSQKSETSHQSGAKGSDIKKGNKGDGSSVSGGAVNRPESSEGKPKDAEQKKPKPVGTPSPGPKEGSQPTGLKNQGSGTDDHVAKGSQGGSISGIDGGGDSAQGDQGGQGESSDKTGSGAGGHVDKGSQGSSGNQAKHSEDSSHGNTASAPSGAGTTPSPVQLPSASQSPPVSPESQPQPHQQPADSLPKDPLPTGSPPAVQQPDSSLQTSDPQKPGPLPQPPTVDPVPPAQDGRSSQTSQTGGSSNQNEQKDSSDSKGGTEGTKDNKGDPNDGSKDPGDGSRDSASSTSGGSFDWSSSIFEFILKGKEYYNKASEFIEKNRQTFEDAKDKINGAYNQAKDNLKTTYDQSNKYLNKLINDVIDQLNKNDTPSKSNNKQPGPGSPMGGGNKSNQPPSNPQPNPPPIIPPTPSKDLLQQKQPSPQPQIITSQNPQVNQTNHQRIGQFVKSLSSDLILKKPWNIFPTTWNGSGDCKPEIKFMNATLVCCTSEQCSLTGISVTLVLIPIILLIVYKYLSFGSSKKSEKKNMKRVIKLVDGNRKTKIIISSYDNKKDLKPVINSVGGKKGPLLNIYKLIRADPMPFINLFFLLIFFVYKRKRDTIE</sequence>
<name>A0A6V7RV24_PLAVN</name>
<feature type="region of interest" description="Disordered" evidence="1">
    <location>
        <begin position="258"/>
        <end position="619"/>
    </location>
</feature>
<feature type="compositionally biased region" description="Gly residues" evidence="1">
    <location>
        <begin position="409"/>
        <end position="432"/>
    </location>
</feature>
<accession>A0A6V7RV24</accession>
<feature type="compositionally biased region" description="Pro residues" evidence="1">
    <location>
        <begin position="306"/>
        <end position="319"/>
    </location>
</feature>
<dbReference type="InterPro" id="IPR006477">
    <property type="entry name" value="Yir_bir_cir"/>
</dbReference>
<dbReference type="Proteomes" id="UP000515308">
    <property type="component" value="Chromosome PVLDE_03"/>
</dbReference>
<dbReference type="AlphaFoldDB" id="A0A6V7RV24"/>
<evidence type="ECO:0000313" key="4">
    <source>
        <dbReference type="Proteomes" id="UP000515308"/>
    </source>
</evidence>
<dbReference type="Pfam" id="PF06022">
    <property type="entry name" value="Cir_Bir_Yir"/>
    <property type="match status" value="1"/>
</dbReference>
<feature type="compositionally biased region" description="Low complexity" evidence="1">
    <location>
        <begin position="558"/>
        <end position="571"/>
    </location>
</feature>
<dbReference type="VEuPathDB" id="PlasmoDB:PVLDE_0301750"/>
<evidence type="ECO:0000256" key="1">
    <source>
        <dbReference type="SAM" id="MobiDB-lite"/>
    </source>
</evidence>
<feature type="transmembrane region" description="Helical" evidence="2">
    <location>
        <begin position="895"/>
        <end position="915"/>
    </location>
</feature>
<protein>
    <submittedName>
        <fullName evidence="3">PIR protein CIR protein</fullName>
    </submittedName>
</protein>
<feature type="compositionally biased region" description="Basic and acidic residues" evidence="1">
    <location>
        <begin position="361"/>
        <end position="374"/>
    </location>
</feature>
<evidence type="ECO:0000313" key="3">
    <source>
        <dbReference type="EMBL" id="CAD2085538.1"/>
    </source>
</evidence>
<dbReference type="EMBL" id="LR865365">
    <property type="protein sequence ID" value="CAD2085538.1"/>
    <property type="molecule type" value="Genomic_DNA"/>
</dbReference>